<comment type="caution">
    <text evidence="7">The sequence shown here is derived from an EMBL/GenBank/DDBJ whole genome shotgun (WGS) entry which is preliminary data.</text>
</comment>
<dbReference type="Proteomes" id="UP001049176">
    <property type="component" value="Chromosome 2"/>
</dbReference>
<evidence type="ECO:0000256" key="5">
    <source>
        <dbReference type="ARBA" id="ARBA00023180"/>
    </source>
</evidence>
<dbReference type="GeneID" id="66074155"/>
<dbReference type="SUPFAM" id="SSF53474">
    <property type="entry name" value="alpha/beta-Hydrolases"/>
    <property type="match status" value="1"/>
</dbReference>
<dbReference type="InterPro" id="IPR029058">
    <property type="entry name" value="AB_hydrolase_fold"/>
</dbReference>
<keyword evidence="4" id="KW-0720">Serine protease</keyword>
<dbReference type="AlphaFoldDB" id="A0A9P7V005"/>
<proteinExistence type="predicted"/>
<dbReference type="GO" id="GO:0005886">
    <property type="term" value="C:plasma membrane"/>
    <property type="evidence" value="ECO:0007669"/>
    <property type="project" value="TreeGrafter"/>
</dbReference>
<dbReference type="EMBL" id="CM032182">
    <property type="protein sequence ID" value="KAG7097758.1"/>
    <property type="molecule type" value="Genomic_DNA"/>
</dbReference>
<keyword evidence="8" id="KW-1185">Reference proteome</keyword>
<dbReference type="GO" id="GO:0006508">
    <property type="term" value="P:proteolysis"/>
    <property type="evidence" value="ECO:0007669"/>
    <property type="project" value="InterPro"/>
</dbReference>
<dbReference type="Pfam" id="PF00326">
    <property type="entry name" value="Peptidase_S9"/>
    <property type="match status" value="1"/>
</dbReference>
<dbReference type="GO" id="GO:0008236">
    <property type="term" value="F:serine-type peptidase activity"/>
    <property type="evidence" value="ECO:0007669"/>
    <property type="project" value="UniProtKB-KW"/>
</dbReference>
<keyword evidence="2" id="KW-0645">Protease</keyword>
<evidence type="ECO:0000313" key="8">
    <source>
        <dbReference type="Proteomes" id="UP001049176"/>
    </source>
</evidence>
<dbReference type="KEGG" id="more:E1B28_005079"/>
<feature type="domain" description="Peptidase S9 prolyl oligopeptidase catalytic" evidence="6">
    <location>
        <begin position="2"/>
        <end position="70"/>
    </location>
</feature>
<name>A0A9P7V005_9AGAR</name>
<dbReference type="OrthoDB" id="16520at2759"/>
<dbReference type="InterPro" id="IPR001375">
    <property type="entry name" value="Peptidase_S9_cat"/>
</dbReference>
<gene>
    <name evidence="7" type="ORF">E1B28_005079</name>
</gene>
<dbReference type="PANTHER" id="PTHR11731">
    <property type="entry name" value="PROTEASE FAMILY S9B,C DIPEPTIDYL-PEPTIDASE IV-RELATED"/>
    <property type="match status" value="1"/>
</dbReference>
<dbReference type="PANTHER" id="PTHR11731:SF200">
    <property type="entry name" value="DIPEPTIDYL PEPTIDASE 10, ISOFORM B"/>
    <property type="match status" value="1"/>
</dbReference>
<evidence type="ECO:0000259" key="6">
    <source>
        <dbReference type="Pfam" id="PF00326"/>
    </source>
</evidence>
<evidence type="ECO:0000313" key="7">
    <source>
        <dbReference type="EMBL" id="KAG7097758.1"/>
    </source>
</evidence>
<keyword evidence="2" id="KW-0031">Aminopeptidase</keyword>
<comment type="subcellular location">
    <subcellularLocation>
        <location evidence="1">Vacuole membrane</location>
        <topology evidence="1">Single-pass type II membrane protein</topology>
    </subcellularLocation>
</comment>
<sequence length="120" mass="14246">MFTERYLGRLESETYASSSVQNVSSFSRAHLLFVHGTADVNVHYDHSVHLLRMLADAGIKDFWFRSFPDAWVFYRFLFTYLLRCATQLLSPLNSDHAMRGSYRELFELMEKFLQWEIDYS</sequence>
<evidence type="ECO:0000256" key="2">
    <source>
        <dbReference type="ARBA" id="ARBA00022438"/>
    </source>
</evidence>
<organism evidence="7 8">
    <name type="scientific">Marasmius oreades</name>
    <name type="common">fairy-ring Marasmius</name>
    <dbReference type="NCBI Taxonomy" id="181124"/>
    <lineage>
        <taxon>Eukaryota</taxon>
        <taxon>Fungi</taxon>
        <taxon>Dikarya</taxon>
        <taxon>Basidiomycota</taxon>
        <taxon>Agaricomycotina</taxon>
        <taxon>Agaricomycetes</taxon>
        <taxon>Agaricomycetidae</taxon>
        <taxon>Agaricales</taxon>
        <taxon>Marasmiineae</taxon>
        <taxon>Marasmiaceae</taxon>
        <taxon>Marasmius</taxon>
    </lineage>
</organism>
<dbReference type="GO" id="GO:0004177">
    <property type="term" value="F:aminopeptidase activity"/>
    <property type="evidence" value="ECO:0007669"/>
    <property type="project" value="UniProtKB-KW"/>
</dbReference>
<evidence type="ECO:0000256" key="4">
    <source>
        <dbReference type="ARBA" id="ARBA00022825"/>
    </source>
</evidence>
<dbReference type="RefSeq" id="XP_043014228.1">
    <property type="nucleotide sequence ID" value="XM_043149621.1"/>
</dbReference>
<reference evidence="7" key="1">
    <citation type="journal article" date="2021" name="Genome Biol. Evol.">
        <title>The assembled and annotated genome of the fairy-ring fungus Marasmius oreades.</title>
        <authorList>
            <person name="Hiltunen M."/>
            <person name="Ament-Velasquez S.L."/>
            <person name="Johannesson H."/>
        </authorList>
    </citation>
    <scope>NUCLEOTIDE SEQUENCE</scope>
    <source>
        <strain evidence="7">03SP1</strain>
    </source>
</reference>
<evidence type="ECO:0000256" key="3">
    <source>
        <dbReference type="ARBA" id="ARBA00022554"/>
    </source>
</evidence>
<accession>A0A9P7V005</accession>
<evidence type="ECO:0000256" key="1">
    <source>
        <dbReference type="ARBA" id="ARBA00004576"/>
    </source>
</evidence>
<dbReference type="Gene3D" id="3.40.50.1820">
    <property type="entry name" value="alpha/beta hydrolase"/>
    <property type="match status" value="1"/>
</dbReference>
<keyword evidence="5" id="KW-0325">Glycoprotein</keyword>
<dbReference type="GO" id="GO:0005774">
    <property type="term" value="C:vacuolar membrane"/>
    <property type="evidence" value="ECO:0007669"/>
    <property type="project" value="UniProtKB-SubCell"/>
</dbReference>
<keyword evidence="2" id="KW-0378">Hydrolase</keyword>
<dbReference type="GO" id="GO:0008239">
    <property type="term" value="F:dipeptidyl-peptidase activity"/>
    <property type="evidence" value="ECO:0007669"/>
    <property type="project" value="TreeGrafter"/>
</dbReference>
<protein>
    <recommendedName>
        <fullName evidence="6">Peptidase S9 prolyl oligopeptidase catalytic domain-containing protein</fullName>
    </recommendedName>
</protein>
<keyword evidence="3" id="KW-0926">Vacuole</keyword>
<dbReference type="InterPro" id="IPR050278">
    <property type="entry name" value="Serine_Prot_S9B/DPPIV"/>
</dbReference>